<organism evidence="3">
    <name type="scientific">Brugia pahangi</name>
    <name type="common">Filarial nematode worm</name>
    <dbReference type="NCBI Taxonomy" id="6280"/>
    <lineage>
        <taxon>Eukaryota</taxon>
        <taxon>Metazoa</taxon>
        <taxon>Ecdysozoa</taxon>
        <taxon>Nematoda</taxon>
        <taxon>Chromadorea</taxon>
        <taxon>Rhabditida</taxon>
        <taxon>Spirurina</taxon>
        <taxon>Spiruromorpha</taxon>
        <taxon>Filarioidea</taxon>
        <taxon>Onchocercidae</taxon>
        <taxon>Brugia</taxon>
    </lineage>
</organism>
<evidence type="ECO:0000313" key="3">
    <source>
        <dbReference type="WBParaSite" id="BPAG_0001300601-mRNA-1"/>
    </source>
</evidence>
<reference evidence="1 2" key="2">
    <citation type="submission" date="2018-11" db="EMBL/GenBank/DDBJ databases">
        <authorList>
            <consortium name="Pathogen Informatics"/>
        </authorList>
    </citation>
    <scope>NUCLEOTIDE SEQUENCE [LARGE SCALE GENOMIC DNA]</scope>
</reference>
<protein>
    <submittedName>
        <fullName evidence="1 3">Uncharacterized protein</fullName>
    </submittedName>
</protein>
<dbReference type="Proteomes" id="UP000278627">
    <property type="component" value="Unassembled WGS sequence"/>
</dbReference>
<dbReference type="WBParaSite" id="BPAG_0001300601-mRNA-1">
    <property type="protein sequence ID" value="BPAG_0001300601-mRNA-1"/>
    <property type="gene ID" value="BPAG_0001300601"/>
</dbReference>
<dbReference type="AlphaFoldDB" id="A0A0N4TVT2"/>
<keyword evidence="2" id="KW-1185">Reference proteome</keyword>
<proteinExistence type="predicted"/>
<gene>
    <name evidence="1" type="ORF">BPAG_LOCUS12934</name>
</gene>
<dbReference type="EMBL" id="UZAD01013335">
    <property type="protein sequence ID" value="VDN94120.1"/>
    <property type="molecule type" value="Genomic_DNA"/>
</dbReference>
<sequence length="110" mass="12548">MGRCYCPGASPRLQEWKRQLSANIKDLRTSHANKRCKGRRKVKEKKRLEINEEKDEMISEGAEKVEKQEMLMAVVGGDSDVVVHIGKITIAIIIKRQIYVAVTKSRRALV</sequence>
<evidence type="ECO:0000313" key="1">
    <source>
        <dbReference type="EMBL" id="VDN94120.1"/>
    </source>
</evidence>
<name>A0A0N4TVT2_BRUPA</name>
<evidence type="ECO:0000313" key="2">
    <source>
        <dbReference type="Proteomes" id="UP000278627"/>
    </source>
</evidence>
<accession>A0A0N4TVT2</accession>
<reference evidence="3" key="1">
    <citation type="submission" date="2017-02" db="UniProtKB">
        <authorList>
            <consortium name="WormBaseParasite"/>
        </authorList>
    </citation>
    <scope>IDENTIFICATION</scope>
</reference>